<sequence>MPSLESSPTHRLHLFWEKHCKLLPEVSGLTAKQVAKWSVEEVVNFVQRLPGCKEYASAFREEQIDGDSFLLLTQDDIINILKIKLGPALKIYNSILMLKSAEDN</sequence>
<dbReference type="Pfam" id="PF00536">
    <property type="entry name" value="SAM_1"/>
    <property type="match status" value="1"/>
</dbReference>
<dbReference type="InterPro" id="IPR050548">
    <property type="entry name" value="PcG_chromatin_remod_factors"/>
</dbReference>
<dbReference type="GO" id="GO:0042393">
    <property type="term" value="F:histone binding"/>
    <property type="evidence" value="ECO:0007669"/>
    <property type="project" value="TreeGrafter"/>
</dbReference>
<dbReference type="EMBL" id="VYZX01015056">
    <property type="protein sequence ID" value="NXS56830.1"/>
    <property type="molecule type" value="Genomic_DNA"/>
</dbReference>
<feature type="non-terminal residue" evidence="2">
    <location>
        <position position="1"/>
    </location>
</feature>
<dbReference type="PROSITE" id="PS50105">
    <property type="entry name" value="SAM_DOMAIN"/>
    <property type="match status" value="1"/>
</dbReference>
<dbReference type="PANTHER" id="PTHR12247">
    <property type="entry name" value="POLYCOMB GROUP PROTEIN"/>
    <property type="match status" value="1"/>
</dbReference>
<dbReference type="GO" id="GO:0045892">
    <property type="term" value="P:negative regulation of DNA-templated transcription"/>
    <property type="evidence" value="ECO:0007669"/>
    <property type="project" value="TreeGrafter"/>
</dbReference>
<evidence type="ECO:0000313" key="3">
    <source>
        <dbReference type="Proteomes" id="UP000520535"/>
    </source>
</evidence>
<dbReference type="SMART" id="SM00454">
    <property type="entry name" value="SAM"/>
    <property type="match status" value="1"/>
</dbReference>
<dbReference type="OrthoDB" id="2390104at2759"/>
<feature type="non-terminal residue" evidence="2">
    <location>
        <position position="104"/>
    </location>
</feature>
<gene>
    <name evidence="2" type="primary">L3mbtl1_0</name>
    <name evidence="2" type="ORF">BRALEP_R14672</name>
</gene>
<dbReference type="Gene3D" id="1.10.150.50">
    <property type="entry name" value="Transcription Factor, Ets-1"/>
    <property type="match status" value="1"/>
</dbReference>
<dbReference type="GO" id="GO:0003682">
    <property type="term" value="F:chromatin binding"/>
    <property type="evidence" value="ECO:0007669"/>
    <property type="project" value="TreeGrafter"/>
</dbReference>
<evidence type="ECO:0000313" key="2">
    <source>
        <dbReference type="EMBL" id="NXS56830.1"/>
    </source>
</evidence>
<dbReference type="InterPro" id="IPR013761">
    <property type="entry name" value="SAM/pointed_sf"/>
</dbReference>
<keyword evidence="3" id="KW-1185">Reference proteome</keyword>
<dbReference type="GO" id="GO:0005634">
    <property type="term" value="C:nucleus"/>
    <property type="evidence" value="ECO:0007669"/>
    <property type="project" value="TreeGrafter"/>
</dbReference>
<dbReference type="CDD" id="cd09582">
    <property type="entry name" value="SAM_Scm-like-3MBT3_4"/>
    <property type="match status" value="1"/>
</dbReference>
<dbReference type="InterPro" id="IPR001660">
    <property type="entry name" value="SAM"/>
</dbReference>
<protein>
    <submittedName>
        <fullName evidence="2">LMBL1 protein</fullName>
    </submittedName>
</protein>
<name>A0A7L2VEW3_9AVES</name>
<dbReference type="Proteomes" id="UP000520535">
    <property type="component" value="Unassembled WGS sequence"/>
</dbReference>
<comment type="caution">
    <text evidence="2">The sequence shown here is derived from an EMBL/GenBank/DDBJ whole genome shotgun (WGS) entry which is preliminary data.</text>
</comment>
<dbReference type="PANTHER" id="PTHR12247:SF130">
    <property type="entry name" value="SAM DOMAIN-CONTAINING PROTEIN"/>
    <property type="match status" value="1"/>
</dbReference>
<organism evidence="2 3">
    <name type="scientific">Brachypteracias leptosomus</name>
    <name type="common">short-legged ground-roller</name>
    <dbReference type="NCBI Taxonomy" id="135165"/>
    <lineage>
        <taxon>Eukaryota</taxon>
        <taxon>Metazoa</taxon>
        <taxon>Chordata</taxon>
        <taxon>Craniata</taxon>
        <taxon>Vertebrata</taxon>
        <taxon>Euteleostomi</taxon>
        <taxon>Archelosauria</taxon>
        <taxon>Archosauria</taxon>
        <taxon>Dinosauria</taxon>
        <taxon>Saurischia</taxon>
        <taxon>Theropoda</taxon>
        <taxon>Coelurosauria</taxon>
        <taxon>Aves</taxon>
        <taxon>Neognathae</taxon>
        <taxon>Neoaves</taxon>
        <taxon>Telluraves</taxon>
        <taxon>Coraciimorphae</taxon>
        <taxon>Coraciiformes</taxon>
        <taxon>Brachypteraciidae</taxon>
        <taxon>Brachypteracias</taxon>
    </lineage>
</organism>
<reference evidence="2 3" key="1">
    <citation type="submission" date="2019-09" db="EMBL/GenBank/DDBJ databases">
        <title>Bird 10,000 Genomes (B10K) Project - Family phase.</title>
        <authorList>
            <person name="Zhang G."/>
        </authorList>
    </citation>
    <scope>NUCLEOTIDE SEQUENCE [LARGE SCALE GENOMIC DNA]</scope>
    <source>
        <strain evidence="2">B10K-DU-012-52</strain>
    </source>
</reference>
<feature type="domain" description="SAM" evidence="1">
    <location>
        <begin position="37"/>
        <end position="101"/>
    </location>
</feature>
<proteinExistence type="predicted"/>
<evidence type="ECO:0000259" key="1">
    <source>
        <dbReference type="PROSITE" id="PS50105"/>
    </source>
</evidence>
<accession>A0A7L2VEW3</accession>
<dbReference type="AlphaFoldDB" id="A0A7L2VEW3"/>
<dbReference type="SUPFAM" id="SSF47769">
    <property type="entry name" value="SAM/Pointed domain"/>
    <property type="match status" value="1"/>
</dbReference>